<comment type="subcellular location">
    <subcellularLocation>
        <location evidence="1">Nucleus</location>
    </subcellularLocation>
</comment>
<evidence type="ECO:0000256" key="1">
    <source>
        <dbReference type="ARBA" id="ARBA00004123"/>
    </source>
</evidence>
<evidence type="ECO:0000256" key="5">
    <source>
        <dbReference type="ARBA" id="ARBA00023125"/>
    </source>
</evidence>
<keyword evidence="2" id="KW-0479">Metal-binding</keyword>
<dbReference type="PANTHER" id="PTHR47782">
    <property type="entry name" value="ZN(II)2CYS6 TRANSCRIPTION FACTOR (EUROFUNG)-RELATED"/>
    <property type="match status" value="1"/>
</dbReference>
<dbReference type="Pfam" id="PF04082">
    <property type="entry name" value="Fungal_trans"/>
    <property type="match status" value="1"/>
</dbReference>
<reference evidence="11" key="1">
    <citation type="submission" date="2021-12" db="EMBL/GenBank/DDBJ databases">
        <title>Curvularia clavata genome.</title>
        <authorList>
            <person name="Cao Y."/>
        </authorList>
    </citation>
    <scope>NUCLEOTIDE SEQUENCE</scope>
    <source>
        <strain evidence="11">Yc1106</strain>
    </source>
</reference>
<feature type="domain" description="Zn(2)-C6 fungal-type" evidence="9">
    <location>
        <begin position="3"/>
        <end position="33"/>
    </location>
</feature>
<dbReference type="GO" id="GO:0000981">
    <property type="term" value="F:DNA-binding transcription factor activity, RNA polymerase II-specific"/>
    <property type="evidence" value="ECO:0007669"/>
    <property type="project" value="InterPro"/>
</dbReference>
<dbReference type="InterPro" id="IPR007219">
    <property type="entry name" value="XnlR_reg_dom"/>
</dbReference>
<keyword evidence="5" id="KW-0238">DNA-binding</keyword>
<name>A0A9Q8Z924_CURCL</name>
<evidence type="ECO:0000256" key="8">
    <source>
        <dbReference type="SAM" id="MobiDB-lite"/>
    </source>
</evidence>
<dbReference type="InterPro" id="IPR052202">
    <property type="entry name" value="Yeast_MetPath_Reg"/>
</dbReference>
<dbReference type="GO" id="GO:0045944">
    <property type="term" value="P:positive regulation of transcription by RNA polymerase II"/>
    <property type="evidence" value="ECO:0007669"/>
    <property type="project" value="TreeGrafter"/>
</dbReference>
<evidence type="ECO:0000313" key="12">
    <source>
        <dbReference type="Proteomes" id="UP001056012"/>
    </source>
</evidence>
<evidence type="ECO:0000313" key="11">
    <source>
        <dbReference type="EMBL" id="USP77822.1"/>
    </source>
</evidence>
<dbReference type="EMBL" id="CP089276">
    <property type="protein sequence ID" value="USP77822.1"/>
    <property type="molecule type" value="Genomic_DNA"/>
</dbReference>
<evidence type="ECO:0000256" key="3">
    <source>
        <dbReference type="ARBA" id="ARBA00022833"/>
    </source>
</evidence>
<dbReference type="OrthoDB" id="2123952at2759"/>
<dbReference type="CDD" id="cd14723">
    <property type="entry name" value="ZIP_Ppr1"/>
    <property type="match status" value="1"/>
</dbReference>
<dbReference type="GO" id="GO:0043565">
    <property type="term" value="F:sequence-specific DNA binding"/>
    <property type="evidence" value="ECO:0007669"/>
    <property type="project" value="TreeGrafter"/>
</dbReference>
<feature type="region of interest" description="Disordered" evidence="8">
    <location>
        <begin position="54"/>
        <end position="79"/>
    </location>
</feature>
<dbReference type="GO" id="GO:0008270">
    <property type="term" value="F:zinc ion binding"/>
    <property type="evidence" value="ECO:0007669"/>
    <property type="project" value="InterPro"/>
</dbReference>
<evidence type="ECO:0000256" key="7">
    <source>
        <dbReference type="ARBA" id="ARBA00023242"/>
    </source>
</evidence>
<accession>A0A9Q8Z924</accession>
<dbReference type="PANTHER" id="PTHR47782:SF1">
    <property type="entry name" value="PYRIMIDINE PATHWAY REGULATORY PROTEIN 1"/>
    <property type="match status" value="1"/>
</dbReference>
<sequence length="646" mass="73053">MQNRTKCDGKVPACTRCVDAGVQCVGFDSSTQQEAPRSIADFLEAHIARLESQNAQPNASSLPYPSATMPSPADSSVSDAKVPQWRSEKCAFADSLVNQVMEDITPPFLGVCKARPFLQCVIKGTRLPSKKGPVPSNDLDENHPRSILNPQQTKGLFYNLMPDEVGANKLLRNYLDRVITQYPIYHRNDVTTAFHSVYHKNAPIPEAGEDSFRNRYIVCIIMAISLTTSARNNVRKANDLAFQLVRHAMQWIPEVATNDIAGLQAILLLSQYIFLNPKMADLWLLTGLISQAVIDLGLHQELPNDAKITAYGRDMRRRIFCLPIRSIEVAFPLELDDTAISQSGISPTGRISKFTQRIICRFRLIEADIISVLWHGDPVPDEFTSLDQWMQQCVQNITSWRQEIYAAANANQDRSLNARWTEMCLYSDIATPYILSLLNRSSRRIPAPSKEQMMAAVVNAVKVADGYFQQSEAEAGKIKYVFHPCHHVFNCALIFLQGLQRCKREISRQYPWQQVEDWMNVFSKCFLSISERWSAARRCYEEYERLLLPVKTEYLEYLEQKATLQPPSFHQATSDTSSICEYQMPPSVATEVDEAYQFWTIFNPTTSKIDGADPVGACAYNLPPRDWNAEFSLNVNDTTDMISDAT</sequence>
<evidence type="ECO:0008006" key="13">
    <source>
        <dbReference type="Google" id="ProtNLM"/>
    </source>
</evidence>
<keyword evidence="12" id="KW-1185">Reference proteome</keyword>
<dbReference type="VEuPathDB" id="FungiDB:yc1106_05096"/>
<dbReference type="GO" id="GO:0006351">
    <property type="term" value="P:DNA-templated transcription"/>
    <property type="evidence" value="ECO:0007669"/>
    <property type="project" value="InterPro"/>
</dbReference>
<keyword evidence="7" id="KW-0539">Nucleus</keyword>
<evidence type="ECO:0000256" key="4">
    <source>
        <dbReference type="ARBA" id="ARBA00023015"/>
    </source>
</evidence>
<keyword evidence="6" id="KW-0804">Transcription</keyword>
<evidence type="ECO:0000259" key="9">
    <source>
        <dbReference type="Pfam" id="PF00172"/>
    </source>
</evidence>
<feature type="compositionally biased region" description="Polar residues" evidence="8">
    <location>
        <begin position="54"/>
        <end position="63"/>
    </location>
</feature>
<dbReference type="InterPro" id="IPR001138">
    <property type="entry name" value="Zn2Cys6_DnaBD"/>
</dbReference>
<dbReference type="InterPro" id="IPR036864">
    <property type="entry name" value="Zn2-C6_fun-type_DNA-bd_sf"/>
</dbReference>
<proteinExistence type="predicted"/>
<evidence type="ECO:0000256" key="2">
    <source>
        <dbReference type="ARBA" id="ARBA00022723"/>
    </source>
</evidence>
<keyword evidence="4" id="KW-0805">Transcription regulation</keyword>
<dbReference type="CDD" id="cd00067">
    <property type="entry name" value="GAL4"/>
    <property type="match status" value="1"/>
</dbReference>
<dbReference type="GO" id="GO:0005634">
    <property type="term" value="C:nucleus"/>
    <property type="evidence" value="ECO:0007669"/>
    <property type="project" value="UniProtKB-SubCell"/>
</dbReference>
<feature type="domain" description="Xylanolytic transcriptional activator regulatory" evidence="10">
    <location>
        <begin position="172"/>
        <end position="321"/>
    </location>
</feature>
<organism evidence="11 12">
    <name type="scientific">Curvularia clavata</name>
    <dbReference type="NCBI Taxonomy" id="95742"/>
    <lineage>
        <taxon>Eukaryota</taxon>
        <taxon>Fungi</taxon>
        <taxon>Dikarya</taxon>
        <taxon>Ascomycota</taxon>
        <taxon>Pezizomycotina</taxon>
        <taxon>Dothideomycetes</taxon>
        <taxon>Pleosporomycetidae</taxon>
        <taxon>Pleosporales</taxon>
        <taxon>Pleosporineae</taxon>
        <taxon>Pleosporaceae</taxon>
        <taxon>Curvularia</taxon>
    </lineage>
</organism>
<evidence type="ECO:0000259" key="10">
    <source>
        <dbReference type="Pfam" id="PF04082"/>
    </source>
</evidence>
<keyword evidence="3" id="KW-0862">Zinc</keyword>
<dbReference type="Proteomes" id="UP001056012">
    <property type="component" value="Chromosome 3"/>
</dbReference>
<dbReference type="CDD" id="cd12148">
    <property type="entry name" value="fungal_TF_MHR"/>
    <property type="match status" value="1"/>
</dbReference>
<dbReference type="Gene3D" id="4.10.240.10">
    <property type="entry name" value="Zn(2)-C6 fungal-type DNA-binding domain"/>
    <property type="match status" value="1"/>
</dbReference>
<dbReference type="Pfam" id="PF00172">
    <property type="entry name" value="Zn_clus"/>
    <property type="match status" value="1"/>
</dbReference>
<protein>
    <recommendedName>
        <fullName evidence="13">Transcription factor domain-containing protein</fullName>
    </recommendedName>
</protein>
<evidence type="ECO:0000256" key="6">
    <source>
        <dbReference type="ARBA" id="ARBA00023163"/>
    </source>
</evidence>
<gene>
    <name evidence="11" type="ORF">yc1106_05096</name>
</gene>
<dbReference type="AlphaFoldDB" id="A0A9Q8Z924"/>
<dbReference type="SUPFAM" id="SSF57701">
    <property type="entry name" value="Zn2/Cys6 DNA-binding domain"/>
    <property type="match status" value="1"/>
</dbReference>